<keyword evidence="6" id="KW-0768">Sushi</keyword>
<dbReference type="SMART" id="SM00539">
    <property type="entry name" value="NIDO"/>
    <property type="match status" value="1"/>
</dbReference>
<dbReference type="PANTHER" id="PTHR13802">
    <property type="entry name" value="MUCIN 4-RELATED"/>
    <property type="match status" value="1"/>
</dbReference>
<keyword evidence="13" id="KW-1185">Reference proteome</keyword>
<proteinExistence type="predicted"/>
<dbReference type="Pfam" id="PF06119">
    <property type="entry name" value="NIDO"/>
    <property type="match status" value="1"/>
</dbReference>
<keyword evidence="3 7" id="KW-1133">Transmembrane helix</keyword>
<comment type="subcellular location">
    <subcellularLocation>
        <location evidence="1">Membrane</location>
    </subcellularLocation>
</comment>
<evidence type="ECO:0000259" key="9">
    <source>
        <dbReference type="PROSITE" id="PS50923"/>
    </source>
</evidence>
<name>A0ABD3WGU8_SINWO</name>
<feature type="transmembrane region" description="Helical" evidence="7">
    <location>
        <begin position="1035"/>
        <end position="1057"/>
    </location>
</feature>
<evidence type="ECO:0000259" key="11">
    <source>
        <dbReference type="PROSITE" id="PS51233"/>
    </source>
</evidence>
<evidence type="ECO:0000256" key="6">
    <source>
        <dbReference type="PROSITE-ProRule" id="PRU00302"/>
    </source>
</evidence>
<evidence type="ECO:0000259" key="8">
    <source>
        <dbReference type="PROSITE" id="PS50856"/>
    </source>
</evidence>
<dbReference type="Pfam" id="PF23263">
    <property type="entry name" value="C8-3_MUC4"/>
    <property type="match status" value="1"/>
</dbReference>
<evidence type="ECO:0008006" key="14">
    <source>
        <dbReference type="Google" id="ProtNLM"/>
    </source>
</evidence>
<evidence type="ECO:0000256" key="2">
    <source>
        <dbReference type="ARBA" id="ARBA00022692"/>
    </source>
</evidence>
<evidence type="ECO:0000259" key="10">
    <source>
        <dbReference type="PROSITE" id="PS51220"/>
    </source>
</evidence>
<dbReference type="PROSITE" id="PS50856">
    <property type="entry name" value="AMOP"/>
    <property type="match status" value="1"/>
</dbReference>
<feature type="domain" description="VWFD" evidence="11">
    <location>
        <begin position="691"/>
        <end position="889"/>
    </location>
</feature>
<accession>A0ABD3WGU8</accession>
<dbReference type="SMART" id="SM00032">
    <property type="entry name" value="CCP"/>
    <property type="match status" value="1"/>
</dbReference>
<dbReference type="InterPro" id="IPR056619">
    <property type="entry name" value="C8-3_MUC4"/>
</dbReference>
<dbReference type="InterPro" id="IPR003886">
    <property type="entry name" value="NIDO_dom"/>
</dbReference>
<evidence type="ECO:0000256" key="4">
    <source>
        <dbReference type="ARBA" id="ARBA00023136"/>
    </source>
</evidence>
<feature type="domain" description="NIDO" evidence="10">
    <location>
        <begin position="150"/>
        <end position="314"/>
    </location>
</feature>
<dbReference type="EMBL" id="JBJQND010000007">
    <property type="protein sequence ID" value="KAL3871735.1"/>
    <property type="molecule type" value="Genomic_DNA"/>
</dbReference>
<dbReference type="GO" id="GO:0016020">
    <property type="term" value="C:membrane"/>
    <property type="evidence" value="ECO:0007669"/>
    <property type="project" value="UniProtKB-SubCell"/>
</dbReference>
<evidence type="ECO:0000313" key="13">
    <source>
        <dbReference type="Proteomes" id="UP001634394"/>
    </source>
</evidence>
<protein>
    <recommendedName>
        <fullName evidence="14">Sushi domain-containing protein 2</fullName>
    </recommendedName>
</protein>
<dbReference type="AlphaFoldDB" id="A0ABD3WGU8"/>
<keyword evidence="5" id="KW-1015">Disulfide bond</keyword>
<dbReference type="CDD" id="cd00033">
    <property type="entry name" value="CCP"/>
    <property type="match status" value="1"/>
</dbReference>
<dbReference type="InterPro" id="IPR005533">
    <property type="entry name" value="AMOP_dom"/>
</dbReference>
<reference evidence="12 13" key="1">
    <citation type="submission" date="2024-11" db="EMBL/GenBank/DDBJ databases">
        <title>Chromosome-level genome assembly of the freshwater bivalve Anodonta woodiana.</title>
        <authorList>
            <person name="Chen X."/>
        </authorList>
    </citation>
    <scope>NUCLEOTIDE SEQUENCE [LARGE SCALE GENOMIC DNA]</scope>
    <source>
        <strain evidence="12">MN2024</strain>
        <tissue evidence="12">Gills</tissue>
    </source>
</reference>
<dbReference type="Pfam" id="PF03782">
    <property type="entry name" value="AMOP"/>
    <property type="match status" value="1"/>
</dbReference>
<evidence type="ECO:0000256" key="7">
    <source>
        <dbReference type="SAM" id="Phobius"/>
    </source>
</evidence>
<dbReference type="Gene3D" id="2.10.70.10">
    <property type="entry name" value="Complement Module, domain 1"/>
    <property type="match status" value="1"/>
</dbReference>
<keyword evidence="2 7" id="KW-0812">Transmembrane</keyword>
<dbReference type="SMART" id="SM00723">
    <property type="entry name" value="AMOP"/>
    <property type="match status" value="1"/>
</dbReference>
<organism evidence="12 13">
    <name type="scientific">Sinanodonta woodiana</name>
    <name type="common">Chinese pond mussel</name>
    <name type="synonym">Anodonta woodiana</name>
    <dbReference type="NCBI Taxonomy" id="1069815"/>
    <lineage>
        <taxon>Eukaryota</taxon>
        <taxon>Metazoa</taxon>
        <taxon>Spiralia</taxon>
        <taxon>Lophotrochozoa</taxon>
        <taxon>Mollusca</taxon>
        <taxon>Bivalvia</taxon>
        <taxon>Autobranchia</taxon>
        <taxon>Heteroconchia</taxon>
        <taxon>Palaeoheterodonta</taxon>
        <taxon>Unionida</taxon>
        <taxon>Unionoidea</taxon>
        <taxon>Unionidae</taxon>
        <taxon>Unioninae</taxon>
        <taxon>Sinanodonta</taxon>
    </lineage>
</organism>
<feature type="domain" description="AMOP" evidence="8">
    <location>
        <begin position="528"/>
        <end position="679"/>
    </location>
</feature>
<feature type="transmembrane region" description="Helical" evidence="7">
    <location>
        <begin position="50"/>
        <end position="70"/>
    </location>
</feature>
<dbReference type="PROSITE" id="PS51233">
    <property type="entry name" value="VWFD"/>
    <property type="match status" value="1"/>
</dbReference>
<dbReference type="SMART" id="SM00216">
    <property type="entry name" value="VWD"/>
    <property type="match status" value="1"/>
</dbReference>
<dbReference type="InterPro" id="IPR001846">
    <property type="entry name" value="VWF_type-D"/>
</dbReference>
<comment type="caution">
    <text evidence="12">The sequence shown here is derived from an EMBL/GenBank/DDBJ whole genome shotgun (WGS) entry which is preliminary data.</text>
</comment>
<dbReference type="InterPro" id="IPR051495">
    <property type="entry name" value="Epithelial_Barrier/Signaling"/>
</dbReference>
<dbReference type="Proteomes" id="UP001634394">
    <property type="component" value="Unassembled WGS sequence"/>
</dbReference>
<evidence type="ECO:0000313" key="12">
    <source>
        <dbReference type="EMBL" id="KAL3871735.1"/>
    </source>
</evidence>
<feature type="domain" description="Sushi" evidence="9">
    <location>
        <begin position="963"/>
        <end position="1021"/>
    </location>
</feature>
<evidence type="ECO:0000256" key="3">
    <source>
        <dbReference type="ARBA" id="ARBA00022989"/>
    </source>
</evidence>
<dbReference type="InterPro" id="IPR000436">
    <property type="entry name" value="Sushi_SCR_CCP_dom"/>
</dbReference>
<comment type="caution">
    <text evidence="6">Lacks conserved residue(s) required for the propagation of feature annotation.</text>
</comment>
<dbReference type="PANTHER" id="PTHR13802:SF59">
    <property type="entry name" value="SUSHI DOMAIN-CONTAINING PROTEIN 2"/>
    <property type="match status" value="1"/>
</dbReference>
<dbReference type="InterPro" id="IPR035976">
    <property type="entry name" value="Sushi/SCR/CCP_sf"/>
</dbReference>
<dbReference type="SUPFAM" id="SSF57535">
    <property type="entry name" value="Complement control module/SCR domain"/>
    <property type="match status" value="1"/>
</dbReference>
<dbReference type="Pfam" id="PF00094">
    <property type="entry name" value="VWD"/>
    <property type="match status" value="1"/>
</dbReference>
<evidence type="ECO:0000256" key="1">
    <source>
        <dbReference type="ARBA" id="ARBA00004370"/>
    </source>
</evidence>
<dbReference type="PROSITE" id="PS50923">
    <property type="entry name" value="SUSHI"/>
    <property type="match status" value="1"/>
</dbReference>
<evidence type="ECO:0000256" key="5">
    <source>
        <dbReference type="ARBA" id="ARBA00023157"/>
    </source>
</evidence>
<dbReference type="PROSITE" id="PS51220">
    <property type="entry name" value="NIDO"/>
    <property type="match status" value="1"/>
</dbReference>
<keyword evidence="4 7" id="KW-0472">Membrane</keyword>
<dbReference type="Pfam" id="PF00084">
    <property type="entry name" value="Sushi"/>
    <property type="match status" value="1"/>
</dbReference>
<gene>
    <name evidence="12" type="ORF">ACJMK2_039718</name>
</gene>
<sequence length="1125" mass="124789">MFDEFWPATCVWILCRDVRVPEPFIHLSVGNIMCSNVTAKHVRHSGIRPHFLVIFVCVLLLICLPTVSTLNITELFYPFANGTTDKETDRKDDGGSGQVDLSVAFPFFNRSFKQIFVNNNGIISFKNNFEQSYKPARFDQQNTTFALVAPFWADVDIQNVQGGGEAVYYRETNETKLLERASQEIRSYFINRKNFQATVLFIATWYQVGFYGAAGEAGKSKRNTFQCVLVTDGQFSFAFFNYYKLVWTSGANSQGAHGNASTGLGGDAAVVGFNSGIAGKYYIVDGSGTGDILNLATTSNVGIPGKYAFELDGDTVGNLKCAIGYEFMSISPRSGSMLGGFEILAQGPCFINENVTGNNNVVARLLEIDVVFNCTILTENTVSCVIPTLFKTGQFTFQLNKFGMGWNYSTTFSSIHLSQSTPKIVRKYPALWYIGNVVTISWSENDISSNGSRIAQVMGYSTKNNNTPMFEPVQNLSVPLGLDVTLKFKLNPSLNYNYSTLILMLCLERPDASQLCIWSDVFPVRWSEFEKSKTWCNSWIIRETNLPNITHGTSSCPCVLPQAERDIGRFDIDPFCDKTKDNNSLNCLYYQGAEQCMQRNLQSPSGGGESCCYDTKGELLDLRADSTGGFQQRYHYRAQGGTDDIVPYFSYFEEDFLPYLHCCQYSEDMDLCSKFLEFRPPSSCQGYQPPTPAQAAGDPHLVTLDGKNYTFNGIGEFTLVTDASRTVTVQVRAEQANDKHGKPQNATVFTSVALCAINISDVIEIRKANNGGAEILVNKILFVPEGSTSRLNGIYLQQSGDNTTLYNVTLESVSLTVSVEVTQDLLNIIVLVGEESFKGKLRGLLGNFNGDPSDDFQLLNGTVIASDSSMSDIHYMFGESWRVLENESIIAANGVHTVTSYQPLFMDELGEMNFTSAVLDLCESNQLCRFDYYVTGKESVAQSTKSFSSKFDALKKELNEKVVRCPFLPIPVNGNRSVDSYSVGALANYSCNSGTEKVGGSDQRKCQEDGTWGGQEVVCATKITASSTGIDYMTYIYIIIGSTVTLVFVAIMSLVIVRKCCKQRIGRKKDDVEIAIHDIFSPSPENIPIFQNPAFMESLQRLSDGGVFRIPRPNYVDPQIFQEYF</sequence>